<comment type="caution">
    <text evidence="1">The sequence shown here is derived from an EMBL/GenBank/DDBJ whole genome shotgun (WGS) entry which is preliminary data.</text>
</comment>
<dbReference type="Pfam" id="PF13740">
    <property type="entry name" value="ACT_6"/>
    <property type="match status" value="1"/>
</dbReference>
<organism evidence="1 2">
    <name type="scientific">Cyclotella atomus</name>
    <dbReference type="NCBI Taxonomy" id="382360"/>
    <lineage>
        <taxon>Eukaryota</taxon>
        <taxon>Sar</taxon>
        <taxon>Stramenopiles</taxon>
        <taxon>Ochrophyta</taxon>
        <taxon>Bacillariophyta</taxon>
        <taxon>Coscinodiscophyceae</taxon>
        <taxon>Thalassiosirophycidae</taxon>
        <taxon>Stephanodiscales</taxon>
        <taxon>Stephanodiscaceae</taxon>
        <taxon>Cyclotella</taxon>
    </lineage>
</organism>
<dbReference type="PANTHER" id="PTHR24114">
    <property type="entry name" value="LEUCINE RICH REPEAT FAMILY PROTEIN"/>
    <property type="match status" value="1"/>
</dbReference>
<sequence length="520" mass="57399">MATTNNSYLLRINSAERTPIDPWLPRIQNNDEYLELGLTFAPPNSASCSSNTSNEQFEPIGDVGALRLADALQYNDHLQYLDLSRNGIGGIGGAALAKALYQYIKGASDQYVSRTALRSLNLSKNQIGDEGAEAFTQMLEYNTSLTRFDLSFNGISFKNVNQLLESLEKNSTVTAIYLTGNLKNVNARDMSHLVDRLCSVIISCNQLEVLKLGSEQFNDEQSNSMYDVSLGSASDQDVSGMLQTMYGVPHHKKSTDICCNLSNEYKIQNHRLRELTLPSGKGQSTDNKLNTTKIQLLRVFSFNAFYHPILQLHDFLSSTTHKPKYFDSKLPNHLQRDIHSGALVGLLPTLSFNNISNGRSTGIRFKEMPRVIAFTARECSLDTLWNVLRYRPDVRNRSLNVTRVAYWKASDQSTIKARQLSSSTKKHLVINAVGIDRPGIVADVTKIVTSNGGNCGESRAQLLGGHFSLMMLVDIPETGIDGLKKQLESDVGGLSTGCFDAVDPKAVDVNPKIGCKSLKS</sequence>
<dbReference type="SUPFAM" id="SSF52047">
    <property type="entry name" value="RNI-like"/>
    <property type="match status" value="1"/>
</dbReference>
<proteinExistence type="predicted"/>
<gene>
    <name evidence="1" type="ORF">ACHAWO_001353</name>
</gene>
<keyword evidence="2" id="KW-1185">Reference proteome</keyword>
<dbReference type="SMART" id="SM00368">
    <property type="entry name" value="LRR_RI"/>
    <property type="match status" value="3"/>
</dbReference>
<dbReference type="PANTHER" id="PTHR24114:SF2">
    <property type="entry name" value="F-BOX DOMAIN-CONTAINING PROTEIN-RELATED"/>
    <property type="match status" value="1"/>
</dbReference>
<dbReference type="InterPro" id="IPR052394">
    <property type="entry name" value="LRR-containing"/>
</dbReference>
<dbReference type="InterPro" id="IPR032675">
    <property type="entry name" value="LRR_dom_sf"/>
</dbReference>
<dbReference type="AlphaFoldDB" id="A0ABD3P1Y9"/>
<protein>
    <recommendedName>
        <fullName evidence="3">ACT domain-containing protein</fullName>
    </recommendedName>
</protein>
<accession>A0ABD3P1Y9</accession>
<dbReference type="InterPro" id="IPR001611">
    <property type="entry name" value="Leu-rich_rpt"/>
</dbReference>
<evidence type="ECO:0000313" key="2">
    <source>
        <dbReference type="Proteomes" id="UP001530400"/>
    </source>
</evidence>
<dbReference type="Gene3D" id="3.30.70.260">
    <property type="match status" value="1"/>
</dbReference>
<dbReference type="Proteomes" id="UP001530400">
    <property type="component" value="Unassembled WGS sequence"/>
</dbReference>
<dbReference type="Gene3D" id="3.80.10.10">
    <property type="entry name" value="Ribonuclease Inhibitor"/>
    <property type="match status" value="2"/>
</dbReference>
<dbReference type="EMBL" id="JALLPJ020000841">
    <property type="protein sequence ID" value="KAL3781501.1"/>
    <property type="molecule type" value="Genomic_DNA"/>
</dbReference>
<evidence type="ECO:0000313" key="1">
    <source>
        <dbReference type="EMBL" id="KAL3781501.1"/>
    </source>
</evidence>
<evidence type="ECO:0008006" key="3">
    <source>
        <dbReference type="Google" id="ProtNLM"/>
    </source>
</evidence>
<dbReference type="SUPFAM" id="SSF55021">
    <property type="entry name" value="ACT-like"/>
    <property type="match status" value="1"/>
</dbReference>
<dbReference type="InterPro" id="IPR045865">
    <property type="entry name" value="ACT-like_dom_sf"/>
</dbReference>
<reference evidence="1 2" key="1">
    <citation type="submission" date="2024-10" db="EMBL/GenBank/DDBJ databases">
        <title>Updated reference genomes for cyclostephanoid diatoms.</title>
        <authorList>
            <person name="Roberts W.R."/>
            <person name="Alverson A.J."/>
        </authorList>
    </citation>
    <scope>NUCLEOTIDE SEQUENCE [LARGE SCALE GENOMIC DNA]</scope>
    <source>
        <strain evidence="1 2">AJA010-31</strain>
    </source>
</reference>
<dbReference type="Pfam" id="PF13516">
    <property type="entry name" value="LRR_6"/>
    <property type="match status" value="3"/>
</dbReference>
<name>A0ABD3P1Y9_9STRA</name>